<gene>
    <name evidence="4" type="ORF">GCM10023313_08390</name>
</gene>
<organism evidence="4 5">
    <name type="scientific">Mucilaginibacter defluvii</name>
    <dbReference type="NCBI Taxonomy" id="1196019"/>
    <lineage>
        <taxon>Bacteria</taxon>
        <taxon>Pseudomonadati</taxon>
        <taxon>Bacteroidota</taxon>
        <taxon>Sphingobacteriia</taxon>
        <taxon>Sphingobacteriales</taxon>
        <taxon>Sphingobacteriaceae</taxon>
        <taxon>Mucilaginibacter</taxon>
    </lineage>
</organism>
<keyword evidence="5" id="KW-1185">Reference proteome</keyword>
<dbReference type="SUPFAM" id="SSF53474">
    <property type="entry name" value="alpha/beta-Hydrolases"/>
    <property type="match status" value="1"/>
</dbReference>
<evidence type="ECO:0000256" key="1">
    <source>
        <dbReference type="ARBA" id="ARBA00022801"/>
    </source>
</evidence>
<feature type="chain" id="PRO_5047005759" evidence="2">
    <location>
        <begin position="25"/>
        <end position="291"/>
    </location>
</feature>
<name>A0ABP9FMC6_9SPHI</name>
<dbReference type="InterPro" id="IPR050300">
    <property type="entry name" value="GDXG_lipolytic_enzyme"/>
</dbReference>
<feature type="signal peptide" evidence="2">
    <location>
        <begin position="1"/>
        <end position="24"/>
    </location>
</feature>
<evidence type="ECO:0000256" key="2">
    <source>
        <dbReference type="SAM" id="SignalP"/>
    </source>
</evidence>
<dbReference type="RefSeq" id="WP_345329670.1">
    <property type="nucleotide sequence ID" value="NZ_BAABJI010000001.1"/>
</dbReference>
<dbReference type="InterPro" id="IPR029058">
    <property type="entry name" value="AB_hydrolase_fold"/>
</dbReference>
<dbReference type="Gene3D" id="3.40.50.1820">
    <property type="entry name" value="alpha/beta hydrolase"/>
    <property type="match status" value="1"/>
</dbReference>
<dbReference type="GO" id="GO:0016787">
    <property type="term" value="F:hydrolase activity"/>
    <property type="evidence" value="ECO:0007669"/>
    <property type="project" value="UniProtKB-KW"/>
</dbReference>
<dbReference type="Proteomes" id="UP001501436">
    <property type="component" value="Unassembled WGS sequence"/>
</dbReference>
<keyword evidence="1 4" id="KW-0378">Hydrolase</keyword>
<dbReference type="InterPro" id="IPR049492">
    <property type="entry name" value="BD-FAE-like_dom"/>
</dbReference>
<protein>
    <submittedName>
        <fullName evidence="4">Alpha/beta hydrolase</fullName>
    </submittedName>
</protein>
<dbReference type="PANTHER" id="PTHR48081:SF6">
    <property type="entry name" value="PEPTIDASE S9 PROLYL OLIGOPEPTIDASE CATALYTIC DOMAIN-CONTAINING PROTEIN"/>
    <property type="match status" value="1"/>
</dbReference>
<keyword evidence="2" id="KW-0732">Signal</keyword>
<comment type="caution">
    <text evidence="4">The sequence shown here is derived from an EMBL/GenBank/DDBJ whole genome shotgun (WGS) entry which is preliminary data.</text>
</comment>
<reference evidence="5" key="1">
    <citation type="journal article" date="2019" name="Int. J. Syst. Evol. Microbiol.">
        <title>The Global Catalogue of Microorganisms (GCM) 10K type strain sequencing project: providing services to taxonomists for standard genome sequencing and annotation.</title>
        <authorList>
            <consortium name="The Broad Institute Genomics Platform"/>
            <consortium name="The Broad Institute Genome Sequencing Center for Infectious Disease"/>
            <person name="Wu L."/>
            <person name="Ma J."/>
        </authorList>
    </citation>
    <scope>NUCLEOTIDE SEQUENCE [LARGE SCALE GENOMIC DNA]</scope>
    <source>
        <strain evidence="5">JCM 18283</strain>
    </source>
</reference>
<accession>A0ABP9FMC6</accession>
<dbReference type="PANTHER" id="PTHR48081">
    <property type="entry name" value="AB HYDROLASE SUPERFAMILY PROTEIN C4A8.06C"/>
    <property type="match status" value="1"/>
</dbReference>
<dbReference type="EMBL" id="BAABJI010000001">
    <property type="protein sequence ID" value="GAA4907837.1"/>
    <property type="molecule type" value="Genomic_DNA"/>
</dbReference>
<sequence>MKIQLFKPLLALMAMLGFYADAFAQADSTVIHLWKNGAPGFESRRTEPEKGDKYISNIHNPSITVYLPPKDKANGAAVLVCPGGGHRMLVINSEGREAAQFLNSLGFVAVVLKYRLARDTNSVYKLDVHAPQDAMRAMRLIRNNAKQWGVDTARIGMMGFSAGGEVVDMVAFNTYKQPLKPTDAVDKLNYKPNFVILVYPGPLGVPQKVERDAPPAFLIAANDDVCCSPPIVTLLQKYREAGVPVEAHIFSKGDHAFNMGKRAKLQSLKAWSQRLADWFADNDYFNKQAGK</sequence>
<proteinExistence type="predicted"/>
<evidence type="ECO:0000313" key="5">
    <source>
        <dbReference type="Proteomes" id="UP001501436"/>
    </source>
</evidence>
<evidence type="ECO:0000313" key="4">
    <source>
        <dbReference type="EMBL" id="GAA4907837.1"/>
    </source>
</evidence>
<dbReference type="Pfam" id="PF20434">
    <property type="entry name" value="BD-FAE"/>
    <property type="match status" value="1"/>
</dbReference>
<evidence type="ECO:0000259" key="3">
    <source>
        <dbReference type="Pfam" id="PF20434"/>
    </source>
</evidence>
<feature type="domain" description="BD-FAE-like" evidence="3">
    <location>
        <begin position="65"/>
        <end position="179"/>
    </location>
</feature>